<comment type="caution">
    <text evidence="2">The sequence shown here is derived from an EMBL/GenBank/DDBJ whole genome shotgun (WGS) entry which is preliminary data.</text>
</comment>
<dbReference type="PROSITE" id="PS51257">
    <property type="entry name" value="PROKAR_LIPOPROTEIN"/>
    <property type="match status" value="1"/>
</dbReference>
<keyword evidence="3" id="KW-1185">Reference proteome</keyword>
<dbReference type="RefSeq" id="WP_136911197.1">
    <property type="nucleotide sequence ID" value="NZ_SUMD01000009.1"/>
</dbReference>
<evidence type="ECO:0008006" key="4">
    <source>
        <dbReference type="Google" id="ProtNLM"/>
    </source>
</evidence>
<protein>
    <recommendedName>
        <fullName evidence="4">DUF3558 domain-containing protein</fullName>
    </recommendedName>
</protein>
<sequence>MGKWRVSAGLLAVTLLSGCGATDDAAEESAAPVTDASASASALTKPTCLAESLLDYIGNGVTVPEPTIIPAGFVPTATITCNGDWGAGVTDHAVSWVEEHRQGNLDAVLAGFALPSEQDGTCFTDQPMPPVVWLVDDRGLGMRPVVPTGRCGEFKWDAITAIDALPLSERIVHQVPVSPEAEARFAQ</sequence>
<dbReference type="EMBL" id="SUMD01000009">
    <property type="protein sequence ID" value="TJZ76048.1"/>
    <property type="molecule type" value="Genomic_DNA"/>
</dbReference>
<evidence type="ECO:0000313" key="2">
    <source>
        <dbReference type="EMBL" id="TJZ76048.1"/>
    </source>
</evidence>
<gene>
    <name evidence="2" type="ORF">FCG67_18715</name>
</gene>
<reference evidence="2 3" key="1">
    <citation type="submission" date="2019-04" db="EMBL/GenBank/DDBJ databases">
        <title>Rhodococcus oryzae sp. nov., a novel actinomycete isolated from rhizosphere soil of rice (Oryza sativa L.).</title>
        <authorList>
            <person name="Li C."/>
        </authorList>
    </citation>
    <scope>NUCLEOTIDE SEQUENCE [LARGE SCALE GENOMIC DNA]</scope>
    <source>
        <strain evidence="2 3">NEAU-CX67</strain>
    </source>
</reference>
<feature type="chain" id="PRO_5045267087" description="DUF3558 domain-containing protein" evidence="1">
    <location>
        <begin position="26"/>
        <end position="187"/>
    </location>
</feature>
<proteinExistence type="predicted"/>
<feature type="signal peptide" evidence="1">
    <location>
        <begin position="1"/>
        <end position="25"/>
    </location>
</feature>
<accession>A0ABY2RGJ4</accession>
<keyword evidence="1" id="KW-0732">Signal</keyword>
<evidence type="ECO:0000313" key="3">
    <source>
        <dbReference type="Proteomes" id="UP000305109"/>
    </source>
</evidence>
<evidence type="ECO:0000256" key="1">
    <source>
        <dbReference type="SAM" id="SignalP"/>
    </source>
</evidence>
<organism evidence="2 3">
    <name type="scientific">Rhodococcus oryzae</name>
    <dbReference type="NCBI Taxonomy" id="2571143"/>
    <lineage>
        <taxon>Bacteria</taxon>
        <taxon>Bacillati</taxon>
        <taxon>Actinomycetota</taxon>
        <taxon>Actinomycetes</taxon>
        <taxon>Mycobacteriales</taxon>
        <taxon>Nocardiaceae</taxon>
        <taxon>Rhodococcus</taxon>
    </lineage>
</organism>
<name>A0ABY2RGJ4_9NOCA</name>
<dbReference type="Proteomes" id="UP000305109">
    <property type="component" value="Unassembled WGS sequence"/>
</dbReference>